<organism evidence="9 10">
    <name type="scientific">Comamonas nitrativorans</name>
    <dbReference type="NCBI Taxonomy" id="108437"/>
    <lineage>
        <taxon>Bacteria</taxon>
        <taxon>Pseudomonadati</taxon>
        <taxon>Pseudomonadota</taxon>
        <taxon>Betaproteobacteria</taxon>
        <taxon>Burkholderiales</taxon>
        <taxon>Comamonadaceae</taxon>
        <taxon>Comamonas</taxon>
    </lineage>
</organism>
<dbReference type="InterPro" id="IPR006143">
    <property type="entry name" value="RND_pump_MFP"/>
</dbReference>
<dbReference type="InterPro" id="IPR058627">
    <property type="entry name" value="MdtA-like_C"/>
</dbReference>
<dbReference type="RefSeq" id="WP_377727461.1">
    <property type="nucleotide sequence ID" value="NZ_JBHSEW010000014.1"/>
</dbReference>
<dbReference type="Proteomes" id="UP001595967">
    <property type="component" value="Unassembled WGS sequence"/>
</dbReference>
<evidence type="ECO:0000256" key="2">
    <source>
        <dbReference type="ARBA" id="ARBA00009477"/>
    </source>
</evidence>
<keyword evidence="5" id="KW-0732">Signal</keyword>
<sequence length="375" mass="38967">MNFLPPLRPLAAAVFLCLLVGGCSRQPVAPEPVRSVKLLQVQLHGTQPQRVYAADIRARTEAHLGFRVAGKLLQRNVELGQTVQAGQVLAQLDAQDYALGAQAAQAQVQAAQTQRDLAQADWQRFSALQSEGFISPVELDRRRASLQAAQAQLQQAQAQATVQGNQSGYTRLRTEAAGVVTGVHAEPGQVVAAGTPVVTVALDGPRDAVFAVPEDVRGQLALGQAVQVQLWGSDRMLPGTVREVAASADPVTRTFLAKVALSEPAPALGATAQVHVPAAAGAAQDAAASVLLLPTSAVWQQTQGGAAVWLFDADSSTVRAQPVELGAVQGNAFIVRSGLTPGQQVVAAGTHVLAQGQKVTVYQGKGQTKGAGAQP</sequence>
<feature type="domain" description="CusB-like beta-barrel" evidence="7">
    <location>
        <begin position="210"/>
        <end position="275"/>
    </location>
</feature>
<feature type="domain" description="Multidrug resistance protein MdtA-like barrel-sandwich hybrid" evidence="6">
    <location>
        <begin position="62"/>
        <end position="197"/>
    </location>
</feature>
<dbReference type="Pfam" id="PF25954">
    <property type="entry name" value="Beta-barrel_RND_2"/>
    <property type="match status" value="1"/>
</dbReference>
<evidence type="ECO:0000256" key="3">
    <source>
        <dbReference type="ARBA" id="ARBA00022448"/>
    </source>
</evidence>
<dbReference type="Pfam" id="PF25917">
    <property type="entry name" value="BSH_RND"/>
    <property type="match status" value="1"/>
</dbReference>
<dbReference type="Gene3D" id="2.40.420.20">
    <property type="match status" value="1"/>
</dbReference>
<comment type="similarity">
    <text evidence="2">Belongs to the membrane fusion protein (MFP) (TC 8.A.1) family.</text>
</comment>
<accession>A0ABV9H0G1</accession>
<gene>
    <name evidence="9" type="ORF">ACFO3A_13770</name>
</gene>
<feature type="signal peptide" evidence="5">
    <location>
        <begin position="1"/>
        <end position="25"/>
    </location>
</feature>
<dbReference type="Gene3D" id="2.40.50.100">
    <property type="match status" value="1"/>
</dbReference>
<reference evidence="10" key="1">
    <citation type="journal article" date="2019" name="Int. J. Syst. Evol. Microbiol.">
        <title>The Global Catalogue of Microorganisms (GCM) 10K type strain sequencing project: providing services to taxonomists for standard genome sequencing and annotation.</title>
        <authorList>
            <consortium name="The Broad Institute Genomics Platform"/>
            <consortium name="The Broad Institute Genome Sequencing Center for Infectious Disease"/>
            <person name="Wu L."/>
            <person name="Ma J."/>
        </authorList>
    </citation>
    <scope>NUCLEOTIDE SEQUENCE [LARGE SCALE GENOMIC DNA]</scope>
    <source>
        <strain evidence="10">JCM 11650</strain>
    </source>
</reference>
<comment type="caution">
    <text evidence="9">The sequence shown here is derived from an EMBL/GenBank/DDBJ whole genome shotgun (WGS) entry which is preliminary data.</text>
</comment>
<dbReference type="NCBIfam" id="TIGR01730">
    <property type="entry name" value="RND_mfp"/>
    <property type="match status" value="1"/>
</dbReference>
<dbReference type="SUPFAM" id="SSF111369">
    <property type="entry name" value="HlyD-like secretion proteins"/>
    <property type="match status" value="1"/>
</dbReference>
<dbReference type="Gene3D" id="1.10.287.470">
    <property type="entry name" value="Helix hairpin bin"/>
    <property type="match status" value="1"/>
</dbReference>
<dbReference type="EMBL" id="JBHSEW010000014">
    <property type="protein sequence ID" value="MFC4623274.1"/>
    <property type="molecule type" value="Genomic_DNA"/>
</dbReference>
<dbReference type="InterPro" id="IPR058625">
    <property type="entry name" value="MdtA-like_BSH"/>
</dbReference>
<comment type="subcellular location">
    <subcellularLocation>
        <location evidence="1">Cell envelope</location>
    </subcellularLocation>
</comment>
<evidence type="ECO:0000313" key="10">
    <source>
        <dbReference type="Proteomes" id="UP001595967"/>
    </source>
</evidence>
<dbReference type="PANTHER" id="PTHR30469">
    <property type="entry name" value="MULTIDRUG RESISTANCE PROTEIN MDTA"/>
    <property type="match status" value="1"/>
</dbReference>
<proteinExistence type="inferred from homology"/>
<evidence type="ECO:0000256" key="5">
    <source>
        <dbReference type="SAM" id="SignalP"/>
    </source>
</evidence>
<dbReference type="InterPro" id="IPR058792">
    <property type="entry name" value="Beta-barrel_RND_2"/>
</dbReference>
<feature type="domain" description="Multidrug resistance protein MdtA-like C-terminal permuted SH3" evidence="8">
    <location>
        <begin position="290"/>
        <end position="349"/>
    </location>
</feature>
<keyword evidence="3" id="KW-0813">Transport</keyword>
<evidence type="ECO:0000313" key="9">
    <source>
        <dbReference type="EMBL" id="MFC4623274.1"/>
    </source>
</evidence>
<dbReference type="PANTHER" id="PTHR30469:SF15">
    <property type="entry name" value="HLYD FAMILY OF SECRETION PROTEINS"/>
    <property type="match status" value="1"/>
</dbReference>
<feature type="coiled-coil region" evidence="4">
    <location>
        <begin position="101"/>
        <end position="166"/>
    </location>
</feature>
<feature type="chain" id="PRO_5045180848" evidence="5">
    <location>
        <begin position="26"/>
        <end position="375"/>
    </location>
</feature>
<name>A0ABV9H0G1_9BURK</name>
<dbReference type="Gene3D" id="2.40.30.170">
    <property type="match status" value="1"/>
</dbReference>
<dbReference type="Pfam" id="PF25967">
    <property type="entry name" value="RND-MFP_C"/>
    <property type="match status" value="1"/>
</dbReference>
<protein>
    <submittedName>
        <fullName evidence="9">Efflux RND transporter periplasmic adaptor subunit</fullName>
    </submittedName>
</protein>
<evidence type="ECO:0000256" key="4">
    <source>
        <dbReference type="SAM" id="Coils"/>
    </source>
</evidence>
<evidence type="ECO:0000259" key="6">
    <source>
        <dbReference type="Pfam" id="PF25917"/>
    </source>
</evidence>
<evidence type="ECO:0000259" key="7">
    <source>
        <dbReference type="Pfam" id="PF25954"/>
    </source>
</evidence>
<keyword evidence="4" id="KW-0175">Coiled coil</keyword>
<evidence type="ECO:0000259" key="8">
    <source>
        <dbReference type="Pfam" id="PF25967"/>
    </source>
</evidence>
<keyword evidence="10" id="KW-1185">Reference proteome</keyword>
<evidence type="ECO:0000256" key="1">
    <source>
        <dbReference type="ARBA" id="ARBA00004196"/>
    </source>
</evidence>